<gene>
    <name evidence="3" type="ORF">AUEXF2481DRAFT_33312</name>
</gene>
<organism evidence="3 4">
    <name type="scientific">Aureobasidium subglaciale (strain EXF-2481)</name>
    <name type="common">Aureobasidium pullulans var. subglaciale</name>
    <dbReference type="NCBI Taxonomy" id="1043005"/>
    <lineage>
        <taxon>Eukaryota</taxon>
        <taxon>Fungi</taxon>
        <taxon>Dikarya</taxon>
        <taxon>Ascomycota</taxon>
        <taxon>Pezizomycotina</taxon>
        <taxon>Dothideomycetes</taxon>
        <taxon>Dothideomycetidae</taxon>
        <taxon>Dothideales</taxon>
        <taxon>Saccotheciaceae</taxon>
        <taxon>Aureobasidium</taxon>
    </lineage>
</organism>
<reference evidence="3 4" key="1">
    <citation type="journal article" date="2014" name="BMC Genomics">
        <title>Genome sequencing of four Aureobasidium pullulans varieties: biotechnological potential, stress tolerance, and description of new species.</title>
        <authorList>
            <person name="Gostin Ar C."/>
            <person name="Ohm R.A."/>
            <person name="Kogej T."/>
            <person name="Sonjak S."/>
            <person name="Turk M."/>
            <person name="Zajc J."/>
            <person name="Zalar P."/>
            <person name="Grube M."/>
            <person name="Sun H."/>
            <person name="Han J."/>
            <person name="Sharma A."/>
            <person name="Chiniquy J."/>
            <person name="Ngan C.Y."/>
            <person name="Lipzen A."/>
            <person name="Barry K."/>
            <person name="Grigoriev I.V."/>
            <person name="Gunde-Cimerman N."/>
        </authorList>
    </citation>
    <scope>NUCLEOTIDE SEQUENCE [LARGE SCALE GENOMIC DNA]</scope>
    <source>
        <strain evidence="3 4">EXF-2481</strain>
    </source>
</reference>
<evidence type="ECO:0000313" key="4">
    <source>
        <dbReference type="Proteomes" id="UP000030641"/>
    </source>
</evidence>
<dbReference type="AlphaFoldDB" id="A0A074YWE6"/>
<evidence type="ECO:0000256" key="1">
    <source>
        <dbReference type="SAM" id="Phobius"/>
    </source>
</evidence>
<dbReference type="InParanoid" id="A0A074YWE6"/>
<dbReference type="PANTHER" id="PTHR35395:SF1">
    <property type="entry name" value="DUF6536 DOMAIN-CONTAINING PROTEIN"/>
    <property type="match status" value="1"/>
</dbReference>
<dbReference type="EMBL" id="KL584781">
    <property type="protein sequence ID" value="KEQ91171.1"/>
    <property type="molecule type" value="Genomic_DNA"/>
</dbReference>
<feature type="transmembrane region" description="Helical" evidence="1">
    <location>
        <begin position="347"/>
        <end position="368"/>
    </location>
</feature>
<name>A0A074YWE6_AURSE</name>
<feature type="domain" description="DUF6536" evidence="2">
    <location>
        <begin position="21"/>
        <end position="170"/>
    </location>
</feature>
<feature type="transmembrane region" description="Helical" evidence="1">
    <location>
        <begin position="592"/>
        <end position="615"/>
    </location>
</feature>
<dbReference type="PANTHER" id="PTHR35395">
    <property type="entry name" value="DUF6536 DOMAIN-CONTAINING PROTEIN"/>
    <property type="match status" value="1"/>
</dbReference>
<keyword evidence="4" id="KW-1185">Reference proteome</keyword>
<dbReference type="GeneID" id="25364836"/>
<dbReference type="Pfam" id="PF20163">
    <property type="entry name" value="DUF6536"/>
    <property type="match status" value="1"/>
</dbReference>
<dbReference type="OMA" id="NTHMERD"/>
<evidence type="ECO:0000259" key="2">
    <source>
        <dbReference type="Pfam" id="PF20163"/>
    </source>
</evidence>
<keyword evidence="1" id="KW-0812">Transmembrane</keyword>
<dbReference type="STRING" id="1043005.A0A074YWE6"/>
<keyword evidence="1" id="KW-0472">Membrane</keyword>
<sequence length="680" mass="74495">MDDGREQLIGQIPTSFRHPSWRPIVIINTIFVSLALTTHVAFLVWIYSNIRIRDGAAQLFSGSCSEVSRTASYAHFAASAFAVLMFSAGTHAIQLLLSPTRSEIDNGHGKDRWLHIGVGGLRNLKWIHKRRLTLATALAVVSVLLPFLSTVYTTMATTDRTVALVTEAYLHGSRLDGVAEQSTFLAKAGPYQNVSESSRAALTTIAYDQVLQKMRNNLNDLARLSPTECRAAYSSVLLPSNYSNVFLVSSSGVGNTVDGFIDGDLHYPELAVGYDYQGLRAVDWFNTKGAASIFHKQCIDTDFDFGIGDSWNIPVWDYYCTAMSYPVQYCLAEKFVSDCGVSLNIRVLIGIIVCLFVEVGCLVSLALARGFRPLATVGDAVVSFLKHPDPKTSKMINLAAPAVHSPLSRHDKFGFRRSEKDIAFWKRKWPVWKAAVDTETCALSINCLFLGFFAVWTAVLIIYNSGELSSYQSLNLLSPTSGRGYLANLLGLGAIHIPISILHLFYNHLWSRMLAAAELNACARTRAPLRVTLLTQGASRTHYLNIKPHFAALLITALVFIHFLTSQALHMVAIQTYDVMGNYSHQRISHGISTSSAILALVIAFVMLCVLAIGLEKKLDAACHVYDGGEGIGQVGICELRRSRSGGVADMYGEEAGEASDHLGLTVDQGLKVKGVKSEW</sequence>
<dbReference type="RefSeq" id="XP_013339625.1">
    <property type="nucleotide sequence ID" value="XM_013484171.1"/>
</dbReference>
<keyword evidence="1" id="KW-1133">Transmembrane helix</keyword>
<dbReference type="HOGENOM" id="CLU_010112_0_1_1"/>
<dbReference type="Proteomes" id="UP000030641">
    <property type="component" value="Unassembled WGS sequence"/>
</dbReference>
<feature type="transmembrane region" description="Helical" evidence="1">
    <location>
        <begin position="443"/>
        <end position="465"/>
    </location>
</feature>
<feature type="transmembrane region" description="Helical" evidence="1">
    <location>
        <begin position="550"/>
        <end position="572"/>
    </location>
</feature>
<feature type="transmembrane region" description="Helical" evidence="1">
    <location>
        <begin position="132"/>
        <end position="152"/>
    </location>
</feature>
<feature type="transmembrane region" description="Helical" evidence="1">
    <location>
        <begin position="25"/>
        <end position="47"/>
    </location>
</feature>
<feature type="transmembrane region" description="Helical" evidence="1">
    <location>
        <begin position="485"/>
        <end position="506"/>
    </location>
</feature>
<evidence type="ECO:0000313" key="3">
    <source>
        <dbReference type="EMBL" id="KEQ91171.1"/>
    </source>
</evidence>
<accession>A0A074YWE6</accession>
<proteinExistence type="predicted"/>
<dbReference type="InterPro" id="IPR046623">
    <property type="entry name" value="DUF6536"/>
</dbReference>
<dbReference type="OrthoDB" id="5429634at2759"/>
<protein>
    <recommendedName>
        <fullName evidence="2">DUF6536 domain-containing protein</fullName>
    </recommendedName>
</protein>